<dbReference type="Pfam" id="PF07103">
    <property type="entry name" value="DUF1365"/>
    <property type="match status" value="1"/>
</dbReference>
<feature type="region of interest" description="Disordered" evidence="1">
    <location>
        <begin position="230"/>
        <end position="256"/>
    </location>
</feature>
<reference evidence="2 3" key="1">
    <citation type="submission" date="2023-07" db="EMBL/GenBank/DDBJ databases">
        <title>Sequencing the genomes of 1000 actinobacteria strains.</title>
        <authorList>
            <person name="Klenk H.-P."/>
        </authorList>
    </citation>
    <scope>NUCLEOTIDE SEQUENCE [LARGE SCALE GENOMIC DNA]</scope>
    <source>
        <strain evidence="2 3">DSM 14555</strain>
    </source>
</reference>
<name>A0ABU1J9H1_9MICC</name>
<evidence type="ECO:0000256" key="1">
    <source>
        <dbReference type="SAM" id="MobiDB-lite"/>
    </source>
</evidence>
<sequence length="256" mass="29107">MSALYAITVRHVRREPVRNEFSYRSYQWFVDPEQLPAIPFWLRPFAQFRAKDHMGDPDRGIGDNLRSYLAGQGIEAAGRITMLSNAAVLGYVFNPLSVFWCHRADGSLACIVAEVHNTYGQRHRYLIQPDDAGQARVRKEFYVSPFYPVDGEYRMSLPEPEESARLAIVLERPEGKPFVASVVGRRLPASNGNIVRMLLDIPLAPLRVSIQIFYQGIRLWLRKLPVQPRPTTAPQSEYQRGAGKHVSSRAVEEATR</sequence>
<accession>A0ABU1J9H1</accession>
<dbReference type="InterPro" id="IPR010775">
    <property type="entry name" value="DUF1365"/>
</dbReference>
<dbReference type="PANTHER" id="PTHR33973:SF4">
    <property type="entry name" value="OS07G0153300 PROTEIN"/>
    <property type="match status" value="1"/>
</dbReference>
<protein>
    <submittedName>
        <fullName evidence="2">DUF1365 family protein</fullName>
    </submittedName>
</protein>
<dbReference type="PANTHER" id="PTHR33973">
    <property type="entry name" value="OS07G0153300 PROTEIN"/>
    <property type="match status" value="1"/>
</dbReference>
<keyword evidence="3" id="KW-1185">Reference proteome</keyword>
<comment type="caution">
    <text evidence="2">The sequence shown here is derived from an EMBL/GenBank/DDBJ whole genome shotgun (WGS) entry which is preliminary data.</text>
</comment>
<gene>
    <name evidence="2" type="ORF">JOE69_000290</name>
</gene>
<dbReference type="EMBL" id="JAVDQF010000001">
    <property type="protein sequence ID" value="MDR6268052.1"/>
    <property type="molecule type" value="Genomic_DNA"/>
</dbReference>
<evidence type="ECO:0000313" key="3">
    <source>
        <dbReference type="Proteomes" id="UP001185069"/>
    </source>
</evidence>
<proteinExistence type="predicted"/>
<organism evidence="2 3">
    <name type="scientific">Arthrobacter russicus</name>
    <dbReference type="NCBI Taxonomy" id="172040"/>
    <lineage>
        <taxon>Bacteria</taxon>
        <taxon>Bacillati</taxon>
        <taxon>Actinomycetota</taxon>
        <taxon>Actinomycetes</taxon>
        <taxon>Micrococcales</taxon>
        <taxon>Micrococcaceae</taxon>
        <taxon>Arthrobacter</taxon>
    </lineage>
</organism>
<dbReference type="Proteomes" id="UP001185069">
    <property type="component" value="Unassembled WGS sequence"/>
</dbReference>
<evidence type="ECO:0000313" key="2">
    <source>
        <dbReference type="EMBL" id="MDR6268052.1"/>
    </source>
</evidence>